<feature type="region of interest" description="Disordered" evidence="1">
    <location>
        <begin position="38"/>
        <end position="65"/>
    </location>
</feature>
<name>A0A0V0GML9_SOLCH</name>
<protein>
    <submittedName>
        <fullName evidence="2">Putative ovule protein</fullName>
    </submittedName>
</protein>
<evidence type="ECO:0000256" key="1">
    <source>
        <dbReference type="SAM" id="MobiDB-lite"/>
    </source>
</evidence>
<dbReference type="EMBL" id="GEDG01034938">
    <property type="protein sequence ID" value="JAP09476.1"/>
    <property type="molecule type" value="Transcribed_RNA"/>
</dbReference>
<reference evidence="2" key="1">
    <citation type="submission" date="2015-12" db="EMBL/GenBank/DDBJ databases">
        <title>Gene expression during late stages of embryo sac development: a critical building block for successful pollen-pistil interactions.</title>
        <authorList>
            <person name="Liu Y."/>
            <person name="Joly V."/>
            <person name="Sabar M."/>
            <person name="Matton D.P."/>
        </authorList>
    </citation>
    <scope>NUCLEOTIDE SEQUENCE</scope>
</reference>
<evidence type="ECO:0000313" key="2">
    <source>
        <dbReference type="EMBL" id="JAP09476.1"/>
    </source>
</evidence>
<sequence length="65" mass="7317">MELQWVCCCRCITKIQSFLSSYLLFQCHSNPPRVVEPIPSHTSLQPTSSLSTPSMLQSHQPPPFA</sequence>
<accession>A0A0V0GML9</accession>
<organism evidence="2">
    <name type="scientific">Solanum chacoense</name>
    <name type="common">Chaco potato</name>
    <dbReference type="NCBI Taxonomy" id="4108"/>
    <lineage>
        <taxon>Eukaryota</taxon>
        <taxon>Viridiplantae</taxon>
        <taxon>Streptophyta</taxon>
        <taxon>Embryophyta</taxon>
        <taxon>Tracheophyta</taxon>
        <taxon>Spermatophyta</taxon>
        <taxon>Magnoliopsida</taxon>
        <taxon>eudicotyledons</taxon>
        <taxon>Gunneridae</taxon>
        <taxon>Pentapetalae</taxon>
        <taxon>asterids</taxon>
        <taxon>lamiids</taxon>
        <taxon>Solanales</taxon>
        <taxon>Solanaceae</taxon>
        <taxon>Solanoideae</taxon>
        <taxon>Solaneae</taxon>
        <taxon>Solanum</taxon>
    </lineage>
</organism>
<feature type="compositionally biased region" description="Low complexity" evidence="1">
    <location>
        <begin position="39"/>
        <end position="59"/>
    </location>
</feature>
<proteinExistence type="predicted"/>
<dbReference type="AlphaFoldDB" id="A0A0V0GML9"/>